<feature type="domain" description="Glycosyl transferase family 1" evidence="1">
    <location>
        <begin position="172"/>
        <end position="321"/>
    </location>
</feature>
<dbReference type="Gene3D" id="3.40.50.2000">
    <property type="entry name" value="Glycogen Phosphorylase B"/>
    <property type="match status" value="2"/>
</dbReference>
<organism evidence="2">
    <name type="scientific">hydrothermal vent metagenome</name>
    <dbReference type="NCBI Taxonomy" id="652676"/>
    <lineage>
        <taxon>unclassified sequences</taxon>
        <taxon>metagenomes</taxon>
        <taxon>ecological metagenomes</taxon>
    </lineage>
</organism>
<proteinExistence type="predicted"/>
<gene>
    <name evidence="2" type="ORF">MNBD_CHLOROFLEXI01-696</name>
</gene>
<dbReference type="InterPro" id="IPR001296">
    <property type="entry name" value="Glyco_trans_1"/>
</dbReference>
<dbReference type="SUPFAM" id="SSF53756">
    <property type="entry name" value="UDP-Glycosyltransferase/glycogen phosphorylase"/>
    <property type="match status" value="1"/>
</dbReference>
<sequence length="345" mass="38987">QHEDIDLTVIVPPVWYDPSGPVTLERAHTNGYRLLVDPIRFNGQFHTYYFPRLRRRLAALRPDIVHIDEEPYNLSTWLALRHARGVGAKTLFFSWQNLCRTYPFPFNLLEKQVLTNIDFAIMGNHDSATVWQKKGYCGPSKVIPQFGVDATLFQPPARRDQGRGFVIGSANRRLVPEKGVDLLLKAAATLPGVWRLHIAGDGPERPFLEKLAHQLRIWDRVQFDGIITSAQMPGYLQQLDALVLASHTLPNWKEQFGRVLIEAMACGVAVVGSDSGEIPNVVGEAGLIFNEGDEEALRQQLLKLMQSETLRDELGRNGRQRVLTHYTQEKIASQTVAVYRDMIAE</sequence>
<keyword evidence="2" id="KW-0808">Transferase</keyword>
<accession>A0A3B0VSV5</accession>
<dbReference type="EC" id="2.4.1.52" evidence="2"/>
<protein>
    <submittedName>
        <fullName evidence="2">Poly(Glycerol-phosphate) alpha-glucosyltransferase</fullName>
        <ecNumber evidence="2">2.4.1.52</ecNumber>
    </submittedName>
</protein>
<reference evidence="2" key="1">
    <citation type="submission" date="2018-06" db="EMBL/GenBank/DDBJ databases">
        <authorList>
            <person name="Zhirakovskaya E."/>
        </authorList>
    </citation>
    <scope>NUCLEOTIDE SEQUENCE</scope>
</reference>
<evidence type="ECO:0000313" key="2">
    <source>
        <dbReference type="EMBL" id="VAW43223.1"/>
    </source>
</evidence>
<dbReference type="PANTHER" id="PTHR45947:SF3">
    <property type="entry name" value="SULFOQUINOVOSYL TRANSFERASE SQD2"/>
    <property type="match status" value="1"/>
</dbReference>
<keyword evidence="2" id="KW-0328">Glycosyltransferase</keyword>
<dbReference type="PANTHER" id="PTHR45947">
    <property type="entry name" value="SULFOQUINOVOSYL TRANSFERASE SQD2"/>
    <property type="match status" value="1"/>
</dbReference>
<dbReference type="Pfam" id="PF00534">
    <property type="entry name" value="Glycos_transf_1"/>
    <property type="match status" value="1"/>
</dbReference>
<name>A0A3B0VSV5_9ZZZZ</name>
<dbReference type="InterPro" id="IPR050194">
    <property type="entry name" value="Glycosyltransferase_grp1"/>
</dbReference>
<dbReference type="GO" id="GO:0047265">
    <property type="term" value="F:poly(glycerol-phosphate) alpha-glucosyltransferase activity"/>
    <property type="evidence" value="ECO:0007669"/>
    <property type="project" value="UniProtKB-EC"/>
</dbReference>
<dbReference type="CDD" id="cd03801">
    <property type="entry name" value="GT4_PimA-like"/>
    <property type="match status" value="1"/>
</dbReference>
<evidence type="ECO:0000259" key="1">
    <source>
        <dbReference type="Pfam" id="PF00534"/>
    </source>
</evidence>
<dbReference type="AlphaFoldDB" id="A0A3B0VSV5"/>
<dbReference type="EMBL" id="UOEU01001047">
    <property type="protein sequence ID" value="VAW43223.1"/>
    <property type="molecule type" value="Genomic_DNA"/>
</dbReference>
<feature type="non-terminal residue" evidence="2">
    <location>
        <position position="1"/>
    </location>
</feature>